<comment type="caution">
    <text evidence="8">The sequence shown here is derived from an EMBL/GenBank/DDBJ whole genome shotgun (WGS) entry which is preliminary data.</text>
</comment>
<dbReference type="PANTHER" id="PTHR12592:SF0">
    <property type="entry name" value="ATP-DEPENDENT (S)-NAD(P)H-HYDRATE DEHYDRATASE"/>
    <property type="match status" value="1"/>
</dbReference>
<feature type="binding site" evidence="6">
    <location>
        <position position="220"/>
    </location>
    <ligand>
        <name>(6S)-NADPHX</name>
        <dbReference type="ChEBI" id="CHEBI:64076"/>
    </ligand>
</feature>
<name>A0A1F5G435_9BACT</name>
<feature type="domain" description="YjeF C-terminal" evidence="7">
    <location>
        <begin position="1"/>
        <end position="278"/>
    </location>
</feature>
<dbReference type="InterPro" id="IPR029056">
    <property type="entry name" value="Ribokinase-like"/>
</dbReference>
<keyword evidence="4 6" id="KW-0520">NAD</keyword>
<dbReference type="NCBIfam" id="TIGR00196">
    <property type="entry name" value="yjeF_cterm"/>
    <property type="match status" value="1"/>
</dbReference>
<dbReference type="GO" id="GO:0046496">
    <property type="term" value="P:nicotinamide nucleotide metabolic process"/>
    <property type="evidence" value="ECO:0007669"/>
    <property type="project" value="UniProtKB-UniRule"/>
</dbReference>
<dbReference type="AlphaFoldDB" id="A0A1F5G435"/>
<evidence type="ECO:0000313" key="9">
    <source>
        <dbReference type="Proteomes" id="UP000176317"/>
    </source>
</evidence>
<dbReference type="GO" id="GO:0052855">
    <property type="term" value="F:ADP-dependent NAD(P)H-hydrate dehydratase activity"/>
    <property type="evidence" value="ECO:0007669"/>
    <property type="project" value="UniProtKB-UniRule"/>
</dbReference>
<dbReference type="EC" id="4.2.1.136" evidence="6"/>
<comment type="cofactor">
    <cofactor evidence="6">
        <name>Mg(2+)</name>
        <dbReference type="ChEBI" id="CHEBI:18420"/>
    </cofactor>
</comment>
<protein>
    <recommendedName>
        <fullName evidence="6">ADP-dependent (S)-NAD(P)H-hydrate dehydratase</fullName>
        <ecNumber evidence="6">4.2.1.136</ecNumber>
    </recommendedName>
    <alternativeName>
        <fullName evidence="6">ADP-dependent NAD(P)HX dehydratase</fullName>
    </alternativeName>
</protein>
<organism evidence="8 9">
    <name type="scientific">Candidatus Curtissbacteria bacterium RBG_13_35_7</name>
    <dbReference type="NCBI Taxonomy" id="1797705"/>
    <lineage>
        <taxon>Bacteria</taxon>
        <taxon>Candidatus Curtissiibacteriota</taxon>
    </lineage>
</organism>
<keyword evidence="2 6" id="KW-0067">ATP-binding</keyword>
<dbReference type="EMBL" id="MFAT01000023">
    <property type="protein sequence ID" value="OGD86636.1"/>
    <property type="molecule type" value="Genomic_DNA"/>
</dbReference>
<dbReference type="Proteomes" id="UP000176317">
    <property type="component" value="Unassembled WGS sequence"/>
</dbReference>
<evidence type="ECO:0000256" key="1">
    <source>
        <dbReference type="ARBA" id="ARBA00022741"/>
    </source>
</evidence>
<accession>A0A1F5G435</accession>
<comment type="similarity">
    <text evidence="6">Belongs to the NnrD/CARKD family.</text>
</comment>
<evidence type="ECO:0000259" key="7">
    <source>
        <dbReference type="PROSITE" id="PS51383"/>
    </source>
</evidence>
<keyword evidence="3 6" id="KW-0521">NADP</keyword>
<comment type="subunit">
    <text evidence="6">Homotetramer.</text>
</comment>
<evidence type="ECO:0000256" key="6">
    <source>
        <dbReference type="HAMAP-Rule" id="MF_01965"/>
    </source>
</evidence>
<dbReference type="CDD" id="cd01171">
    <property type="entry name" value="YXKO-related"/>
    <property type="match status" value="1"/>
</dbReference>
<sequence>MDLSKIYSPRPDWAHKGNYGSVLVIGGSKFYSGSATLAAVAAVRSGADLVTVAASQRAADVASHTLCDLITYPLKGDYLSGRHVSEVLEVAHLRRINSVVIGCGLGRHKSTLAAVRRLISKFTVPIVADADALLAIGQKPKVISGKHLILTPHAGELTILLKGVKTSIEFEQRLVQAKKAAKMYQSIILLKGHIDIITDGDIAATNNSGTSQMTKGGFGDTLAGICGALLARGVGLFEAAHVAAYINGIAGQMAADNMGEGVAASNIFEFIPKVINAGNQDIG</sequence>
<dbReference type="PANTHER" id="PTHR12592">
    <property type="entry name" value="ATP-DEPENDENT (S)-NAD(P)H-HYDRATE DEHYDRATASE FAMILY MEMBER"/>
    <property type="match status" value="1"/>
</dbReference>
<comment type="function">
    <text evidence="6">Catalyzes the dehydration of the S-form of NAD(P)HX at the expense of ADP, which is converted to AMP. Together with NAD(P)HX epimerase, which catalyzes the epimerization of the S- and R-forms, the enzyme allows the repair of both epimers of NAD(P)HX, a damaged form of NAD(P)H that is a result of enzymatic or heat-dependent hydration.</text>
</comment>
<evidence type="ECO:0000256" key="5">
    <source>
        <dbReference type="ARBA" id="ARBA00023239"/>
    </source>
</evidence>
<dbReference type="InterPro" id="IPR000631">
    <property type="entry name" value="CARKD"/>
</dbReference>
<gene>
    <name evidence="6" type="primary">nnrD</name>
    <name evidence="8" type="ORF">A2164_02380</name>
</gene>
<dbReference type="HAMAP" id="MF_01965">
    <property type="entry name" value="NADHX_dehydratase"/>
    <property type="match status" value="1"/>
</dbReference>
<feature type="binding site" evidence="6">
    <location>
        <position position="104"/>
    </location>
    <ligand>
        <name>(6S)-NADPHX</name>
        <dbReference type="ChEBI" id="CHEBI:64076"/>
    </ligand>
</feature>
<reference evidence="8 9" key="1">
    <citation type="journal article" date="2016" name="Nat. Commun.">
        <title>Thousands of microbial genomes shed light on interconnected biogeochemical processes in an aquifer system.</title>
        <authorList>
            <person name="Anantharaman K."/>
            <person name="Brown C.T."/>
            <person name="Hug L.A."/>
            <person name="Sharon I."/>
            <person name="Castelle C.J."/>
            <person name="Probst A.J."/>
            <person name="Thomas B.C."/>
            <person name="Singh A."/>
            <person name="Wilkins M.J."/>
            <person name="Karaoz U."/>
            <person name="Brodie E.L."/>
            <person name="Williams K.H."/>
            <person name="Hubbard S.S."/>
            <person name="Banfield J.F."/>
        </authorList>
    </citation>
    <scope>NUCLEOTIDE SEQUENCE [LARGE SCALE GENOMIC DNA]</scope>
</reference>
<keyword evidence="5 6" id="KW-0456">Lyase</keyword>
<proteinExistence type="inferred from homology"/>
<evidence type="ECO:0000256" key="3">
    <source>
        <dbReference type="ARBA" id="ARBA00022857"/>
    </source>
</evidence>
<comment type="catalytic activity">
    <reaction evidence="6">
        <text>(6S)-NADHX + ADP = AMP + phosphate + NADH + H(+)</text>
        <dbReference type="Rhea" id="RHEA:32223"/>
        <dbReference type="ChEBI" id="CHEBI:15378"/>
        <dbReference type="ChEBI" id="CHEBI:43474"/>
        <dbReference type="ChEBI" id="CHEBI:57945"/>
        <dbReference type="ChEBI" id="CHEBI:64074"/>
        <dbReference type="ChEBI" id="CHEBI:456215"/>
        <dbReference type="ChEBI" id="CHEBI:456216"/>
        <dbReference type="EC" id="4.2.1.136"/>
    </reaction>
</comment>
<dbReference type="GO" id="GO:0005524">
    <property type="term" value="F:ATP binding"/>
    <property type="evidence" value="ECO:0007669"/>
    <property type="project" value="UniProtKB-KW"/>
</dbReference>
<evidence type="ECO:0000256" key="4">
    <source>
        <dbReference type="ARBA" id="ARBA00023027"/>
    </source>
</evidence>
<comment type="catalytic activity">
    <reaction evidence="6">
        <text>(6S)-NADPHX + ADP = AMP + phosphate + NADPH + H(+)</text>
        <dbReference type="Rhea" id="RHEA:32235"/>
        <dbReference type="ChEBI" id="CHEBI:15378"/>
        <dbReference type="ChEBI" id="CHEBI:43474"/>
        <dbReference type="ChEBI" id="CHEBI:57783"/>
        <dbReference type="ChEBI" id="CHEBI:64076"/>
        <dbReference type="ChEBI" id="CHEBI:456215"/>
        <dbReference type="ChEBI" id="CHEBI:456216"/>
        <dbReference type="EC" id="4.2.1.136"/>
    </reaction>
</comment>
<dbReference type="GO" id="GO:0110051">
    <property type="term" value="P:metabolite repair"/>
    <property type="evidence" value="ECO:0007669"/>
    <property type="project" value="TreeGrafter"/>
</dbReference>
<dbReference type="Pfam" id="PF01256">
    <property type="entry name" value="Carb_kinase"/>
    <property type="match status" value="1"/>
</dbReference>
<evidence type="ECO:0000256" key="2">
    <source>
        <dbReference type="ARBA" id="ARBA00022840"/>
    </source>
</evidence>
<comment type="caution">
    <text evidence="6">Lacks conserved residue(s) required for the propagation of feature annotation.</text>
</comment>
<dbReference type="SUPFAM" id="SSF53613">
    <property type="entry name" value="Ribokinase-like"/>
    <property type="match status" value="1"/>
</dbReference>
<feature type="binding site" evidence="6">
    <location>
        <position position="219"/>
    </location>
    <ligand>
        <name>AMP</name>
        <dbReference type="ChEBI" id="CHEBI:456215"/>
    </ligand>
</feature>
<keyword evidence="1 6" id="KW-0547">Nucleotide-binding</keyword>
<dbReference type="Gene3D" id="3.40.1190.20">
    <property type="match status" value="1"/>
</dbReference>
<evidence type="ECO:0000313" key="8">
    <source>
        <dbReference type="EMBL" id="OGD86636.1"/>
    </source>
</evidence>
<feature type="binding site" evidence="6">
    <location>
        <position position="153"/>
    </location>
    <ligand>
        <name>(6S)-NADPHX</name>
        <dbReference type="ChEBI" id="CHEBI:64076"/>
    </ligand>
</feature>
<dbReference type="PROSITE" id="PS51383">
    <property type="entry name" value="YJEF_C_3"/>
    <property type="match status" value="1"/>
</dbReference>